<evidence type="ECO:0000313" key="1">
    <source>
        <dbReference type="EMBL" id="KGO76173.1"/>
    </source>
</evidence>
<organism evidence="1 2">
    <name type="scientific">Penicillium italicum</name>
    <name type="common">Blue mold</name>
    <dbReference type="NCBI Taxonomy" id="40296"/>
    <lineage>
        <taxon>Eukaryota</taxon>
        <taxon>Fungi</taxon>
        <taxon>Dikarya</taxon>
        <taxon>Ascomycota</taxon>
        <taxon>Pezizomycotina</taxon>
        <taxon>Eurotiomycetes</taxon>
        <taxon>Eurotiomycetidae</taxon>
        <taxon>Eurotiales</taxon>
        <taxon>Aspergillaceae</taxon>
        <taxon>Penicillium</taxon>
    </lineage>
</organism>
<sequence length="170" mass="19258">MASPFCNYTIATFTRGLNTLSFLLKKAEQYAEEKNTPLDELLNARLVEDMKPLSFQVVTATNTVSKALARAASVEPPPQYEPDGTYEDLYKRLDRTLAELEKADRARIALKEGQAFKAPIGIKVFDFTLEDYSVRFAIPNFYFHIVTAYEILRVKGVQIGKLDYLSEFTA</sequence>
<reference evidence="1 2" key="1">
    <citation type="journal article" date="2015" name="Mol. Plant Microbe Interact.">
        <title>Genome, transcriptome, and functional analyses of Penicillium expansum provide new insights into secondary metabolism and pathogenicity.</title>
        <authorList>
            <person name="Ballester A.R."/>
            <person name="Marcet-Houben M."/>
            <person name="Levin E."/>
            <person name="Sela N."/>
            <person name="Selma-Lazaro C."/>
            <person name="Carmona L."/>
            <person name="Wisniewski M."/>
            <person name="Droby S."/>
            <person name="Gonzalez-Candelas L."/>
            <person name="Gabaldon T."/>
        </authorList>
    </citation>
    <scope>NUCLEOTIDE SEQUENCE [LARGE SCALE GENOMIC DNA]</scope>
    <source>
        <strain evidence="1 2">PHI-1</strain>
    </source>
</reference>
<dbReference type="InterPro" id="IPR018531">
    <property type="entry name" value="DUF1993"/>
</dbReference>
<name>A0A0A2LAH3_PENIT</name>
<accession>A0A0A2LAH3</accession>
<dbReference type="HOGENOM" id="CLU_090929_1_0_1"/>
<evidence type="ECO:0008006" key="3">
    <source>
        <dbReference type="Google" id="ProtNLM"/>
    </source>
</evidence>
<comment type="caution">
    <text evidence="1">The sequence shown here is derived from an EMBL/GenBank/DDBJ whole genome shotgun (WGS) entry which is preliminary data.</text>
</comment>
<dbReference type="OrthoDB" id="3724345at2759"/>
<dbReference type="InterPro" id="IPR034660">
    <property type="entry name" value="DinB/YfiT-like"/>
</dbReference>
<dbReference type="PhylomeDB" id="A0A0A2LAH3"/>
<dbReference type="Pfam" id="PF09351">
    <property type="entry name" value="DUF1993"/>
    <property type="match status" value="1"/>
</dbReference>
<dbReference type="SUPFAM" id="SSF109854">
    <property type="entry name" value="DinB/YfiT-like putative metalloenzymes"/>
    <property type="match status" value="1"/>
</dbReference>
<dbReference type="EMBL" id="JQGA01000341">
    <property type="protein sequence ID" value="KGO76173.1"/>
    <property type="molecule type" value="Genomic_DNA"/>
</dbReference>
<dbReference type="OMA" id="NADEVFP"/>
<dbReference type="STRING" id="40296.A0A0A2LAH3"/>
<dbReference type="Gene3D" id="1.20.120.450">
    <property type="entry name" value="dinb family like domain"/>
    <property type="match status" value="1"/>
</dbReference>
<dbReference type="PANTHER" id="PTHR36922:SF1">
    <property type="entry name" value="DUF1993 DOMAIN-CONTAINING PROTEIN"/>
    <property type="match status" value="1"/>
</dbReference>
<keyword evidence="2" id="KW-1185">Reference proteome</keyword>
<evidence type="ECO:0000313" key="2">
    <source>
        <dbReference type="Proteomes" id="UP000030104"/>
    </source>
</evidence>
<gene>
    <name evidence="1" type="ORF">PITC_091980</name>
</gene>
<dbReference type="AlphaFoldDB" id="A0A0A2LAH3"/>
<dbReference type="PANTHER" id="PTHR36922">
    <property type="entry name" value="BLL2446 PROTEIN"/>
    <property type="match status" value="1"/>
</dbReference>
<dbReference type="Proteomes" id="UP000030104">
    <property type="component" value="Unassembled WGS sequence"/>
</dbReference>
<proteinExistence type="predicted"/>
<protein>
    <recommendedName>
        <fullName evidence="3">DUF1993 domain-containing protein</fullName>
    </recommendedName>
</protein>